<feature type="transmembrane region" description="Helical" evidence="1">
    <location>
        <begin position="6"/>
        <end position="25"/>
    </location>
</feature>
<reference evidence="2 3" key="1">
    <citation type="submission" date="2024-04" db="EMBL/GenBank/DDBJ databases">
        <title>Flavobacterium sp. DGU11 16S ribosomal RNA gene Genome sequencing and assembly.</title>
        <authorList>
            <person name="Park S."/>
        </authorList>
    </citation>
    <scope>NUCLEOTIDE SEQUENCE [LARGE SCALE GENOMIC DNA]</scope>
    <source>
        <strain evidence="2 3">DGU11</strain>
    </source>
</reference>
<name>A0ABU9I259_9FLAO</name>
<dbReference type="Proteomes" id="UP001464555">
    <property type="component" value="Unassembled WGS sequence"/>
</dbReference>
<keyword evidence="1" id="KW-0472">Membrane</keyword>
<accession>A0ABU9I259</accession>
<comment type="caution">
    <text evidence="2">The sequence shown here is derived from an EMBL/GenBank/DDBJ whole genome shotgun (WGS) entry which is preliminary data.</text>
</comment>
<protein>
    <submittedName>
        <fullName evidence="2">Uncharacterized protein</fullName>
    </submittedName>
</protein>
<evidence type="ECO:0000256" key="1">
    <source>
        <dbReference type="SAM" id="Phobius"/>
    </source>
</evidence>
<keyword evidence="3" id="KW-1185">Reference proteome</keyword>
<keyword evidence="1" id="KW-0812">Transmembrane</keyword>
<evidence type="ECO:0000313" key="3">
    <source>
        <dbReference type="Proteomes" id="UP001464555"/>
    </source>
</evidence>
<proteinExistence type="predicted"/>
<dbReference type="EMBL" id="JBBYHR010000010">
    <property type="protein sequence ID" value="MEL1245887.1"/>
    <property type="molecule type" value="Genomic_DNA"/>
</dbReference>
<keyword evidence="1" id="KW-1133">Transmembrane helix</keyword>
<feature type="transmembrane region" description="Helical" evidence="1">
    <location>
        <begin position="68"/>
        <end position="90"/>
    </location>
</feature>
<feature type="transmembrane region" description="Helical" evidence="1">
    <location>
        <begin position="37"/>
        <end position="62"/>
    </location>
</feature>
<gene>
    <name evidence="2" type="ORF">AAEO56_16555</name>
</gene>
<organism evidence="2 3">
    <name type="scientific">Flavobacterium arundinis</name>
    <dbReference type="NCBI Taxonomy" id="3139143"/>
    <lineage>
        <taxon>Bacteria</taxon>
        <taxon>Pseudomonadati</taxon>
        <taxon>Bacteroidota</taxon>
        <taxon>Flavobacteriia</taxon>
        <taxon>Flavobacteriales</taxon>
        <taxon>Flavobacteriaceae</taxon>
        <taxon>Flavobacterium</taxon>
    </lineage>
</organism>
<evidence type="ECO:0000313" key="2">
    <source>
        <dbReference type="EMBL" id="MEL1245887.1"/>
    </source>
</evidence>
<sequence length="99" mass="11406">MAEIAVWIFCISFGIGTLLLLTYIIDGYGNDYMFAGFLYVVAATFVNTIALCVLLIHAYIYYEYRRSLLKWAALLLANVPIAILYMYIVFEILPHYGRF</sequence>